<gene>
    <name evidence="1" type="ORF">DMP10_00935</name>
</gene>
<organism evidence="1 2">
    <name type="scientific">Adlercreutzia equolifaciens subsp. celatus DSM 18785</name>
    <dbReference type="NCBI Taxonomy" id="1121021"/>
    <lineage>
        <taxon>Bacteria</taxon>
        <taxon>Bacillati</taxon>
        <taxon>Actinomycetota</taxon>
        <taxon>Coriobacteriia</taxon>
        <taxon>Eggerthellales</taxon>
        <taxon>Eggerthellaceae</taxon>
        <taxon>Adlercreutzia</taxon>
    </lineage>
</organism>
<dbReference type="RefSeq" id="WP_117284251.1">
    <property type="nucleotide sequence ID" value="NZ_JAMTCE010000001.1"/>
</dbReference>
<dbReference type="PANTHER" id="PTHR35004:SF8">
    <property type="entry name" value="TRANSPOSASE RV3428C-RELATED"/>
    <property type="match status" value="1"/>
</dbReference>
<dbReference type="AlphaFoldDB" id="A0A3N0AZ68"/>
<sequence length="199" mass="22146">MVKYREILRLVAMGGEPGKRRVLLRVRGMTPSLLWNEYCDAAVSRGEEPYMYSAFCREYRAWAQAHVSMFAFFGGAAPVLVPDNCKTAASKNTKEALIVNEQYRRMSGHYGCAAVPARARRPRDKASVEMGVGLIERQAMLPLRSRRFMSLEELNAALADQVAAINSRPSRTRNGSSSARSAIHIDGAESMRKRMMGLG</sequence>
<dbReference type="Proteomes" id="UP000278327">
    <property type="component" value="Unassembled WGS sequence"/>
</dbReference>
<dbReference type="PANTHER" id="PTHR35004">
    <property type="entry name" value="TRANSPOSASE RV3428C-RELATED"/>
    <property type="match status" value="1"/>
</dbReference>
<proteinExistence type="predicted"/>
<name>A0A3N0AZ68_9ACTN</name>
<accession>A0A3N0AZ68</accession>
<evidence type="ECO:0008006" key="3">
    <source>
        <dbReference type="Google" id="ProtNLM"/>
    </source>
</evidence>
<evidence type="ECO:0000313" key="2">
    <source>
        <dbReference type="Proteomes" id="UP000278327"/>
    </source>
</evidence>
<dbReference type="EMBL" id="QICA01000001">
    <property type="protein sequence ID" value="RNL40153.1"/>
    <property type="molecule type" value="Genomic_DNA"/>
</dbReference>
<keyword evidence="2" id="KW-1185">Reference proteome</keyword>
<evidence type="ECO:0000313" key="1">
    <source>
        <dbReference type="EMBL" id="RNL40153.1"/>
    </source>
</evidence>
<reference evidence="1 2" key="1">
    <citation type="journal article" date="2019" name="Microbiol. Resour. Announc.">
        <title>Draft Genome Sequences of Type Strains of Gordonibacter faecihominis, Paraeggerthella hongkongensis, Parvibacter caecicola,Slackia equolifaciens, Slackia faecicanis, and Slackia isoflavoniconvertens.</title>
        <authorList>
            <person name="Danylec N."/>
            <person name="Stoll D.A."/>
            <person name="Dotsch A."/>
            <person name="Huch M."/>
        </authorList>
    </citation>
    <scope>NUCLEOTIDE SEQUENCE [LARGE SCALE GENOMIC DNA]</scope>
    <source>
        <strain evidence="1 2">DSM 18785</strain>
    </source>
</reference>
<comment type="caution">
    <text evidence="1">The sequence shown here is derived from an EMBL/GenBank/DDBJ whole genome shotgun (WGS) entry which is preliminary data.</text>
</comment>
<protein>
    <recommendedName>
        <fullName evidence="3">Integrase catalytic domain-containing protein</fullName>
    </recommendedName>
</protein>